<proteinExistence type="predicted"/>
<gene>
    <name evidence="2" type="ORF">SAMN04487989_10228</name>
</gene>
<organism evidence="2 3">
    <name type="scientific">Bizionia echini</name>
    <dbReference type="NCBI Taxonomy" id="649333"/>
    <lineage>
        <taxon>Bacteria</taxon>
        <taxon>Pseudomonadati</taxon>
        <taxon>Bacteroidota</taxon>
        <taxon>Flavobacteriia</taxon>
        <taxon>Flavobacteriales</taxon>
        <taxon>Flavobacteriaceae</taxon>
        <taxon>Bizionia</taxon>
    </lineage>
</organism>
<keyword evidence="1" id="KW-1133">Transmembrane helix</keyword>
<name>A0A1I5AGT0_9FLAO</name>
<keyword evidence="1" id="KW-0812">Transmembrane</keyword>
<dbReference type="OrthoDB" id="614471at2"/>
<dbReference type="EMBL" id="FOVN01000002">
    <property type="protein sequence ID" value="SFN61419.1"/>
    <property type="molecule type" value="Genomic_DNA"/>
</dbReference>
<evidence type="ECO:0000313" key="2">
    <source>
        <dbReference type="EMBL" id="SFN61419.1"/>
    </source>
</evidence>
<feature type="transmembrane region" description="Helical" evidence="1">
    <location>
        <begin position="265"/>
        <end position="284"/>
    </location>
</feature>
<dbReference type="Proteomes" id="UP000198705">
    <property type="component" value="Unassembled WGS sequence"/>
</dbReference>
<protein>
    <submittedName>
        <fullName evidence="2">Uncharacterized protein</fullName>
    </submittedName>
</protein>
<reference evidence="3" key="1">
    <citation type="submission" date="2016-10" db="EMBL/GenBank/DDBJ databases">
        <authorList>
            <person name="Varghese N."/>
            <person name="Submissions S."/>
        </authorList>
    </citation>
    <scope>NUCLEOTIDE SEQUENCE [LARGE SCALE GENOMIC DNA]</scope>
    <source>
        <strain evidence="3">DSM 23925</strain>
    </source>
</reference>
<dbReference type="STRING" id="649333.SAMN04487989_10228"/>
<evidence type="ECO:0000256" key="1">
    <source>
        <dbReference type="SAM" id="Phobius"/>
    </source>
</evidence>
<dbReference type="AlphaFoldDB" id="A0A1I5AGT0"/>
<keyword evidence="3" id="KW-1185">Reference proteome</keyword>
<feature type="transmembrane region" description="Helical" evidence="1">
    <location>
        <begin position="319"/>
        <end position="339"/>
    </location>
</feature>
<keyword evidence="1" id="KW-0472">Membrane</keyword>
<feature type="transmembrane region" description="Helical" evidence="1">
    <location>
        <begin position="290"/>
        <end position="307"/>
    </location>
</feature>
<evidence type="ECO:0000313" key="3">
    <source>
        <dbReference type="Proteomes" id="UP000198705"/>
    </source>
</evidence>
<sequence>MKIIETVIVYEDYNYVEGNLELKFSGTRLSEKNEKFSIENILSTKLYVTKKHIAPNIPFGINRDRVFALQLPYTIPTYVTDNDKQLAFNANYDKIICDDNFVTENGELKIDRFNTIKDQGKIFSTLNVTVYGLKKNKREEVEKVTFYELFPNVIGDGTIEINPKKEYYAIGEKIKIKAKPNKNASFIKWKEDFSEFDTEEVHFVVEKDTRFEAVFTEFQAQHTTKLGSIIESVKQAYGSNARLGNNTPETENVGCLESLFEGIGVIFQIIGYLIYAAILIGILVALISAFGWYSLWIIGFFVALWLLPKLFQVLGRFNILGYLFNLLFLGIIILSIYNLTTITSSNSSNNFTPPNPTEVPKTIEKVKENTSIDYIHLVEWKDFDENNYSTYLKVNSDYVTYENNVKQSFPYLRTEQDYNSLLNTLHTESEESLYFIYQSLDSIKAKNTISYEKFPDVIVSMIQSIPYYAILDDSCNPYDYQDQSIRELLQNNPCQGYIKYGIKSPAEFLKDLKADCDSRTLLLYSLLKHYNYDVAIFGSDYYKHSLLGIHITKNIAGLTYKVSNGKRYYLWETTNTGFEMGRISKPIRNTNYWTLNLK</sequence>
<accession>A0A1I5AGT0</accession>
<dbReference type="RefSeq" id="WP_092206827.1">
    <property type="nucleotide sequence ID" value="NZ_FOVN01000002.1"/>
</dbReference>